<keyword evidence="1" id="KW-0732">Signal</keyword>
<accession>A0A8H3GBI8</accession>
<gene>
    <name evidence="2" type="ORF">IMSHALPRED_010868</name>
</gene>
<feature type="signal peptide" evidence="1">
    <location>
        <begin position="1"/>
        <end position="24"/>
    </location>
</feature>
<protein>
    <recommendedName>
        <fullName evidence="4">PPIase cyclophilin-type domain-containing protein</fullName>
    </recommendedName>
</protein>
<evidence type="ECO:0000313" key="2">
    <source>
        <dbReference type="EMBL" id="CAF9936703.1"/>
    </source>
</evidence>
<evidence type="ECO:0000256" key="1">
    <source>
        <dbReference type="SAM" id="SignalP"/>
    </source>
</evidence>
<name>A0A8H3GBI8_9LECA</name>
<dbReference type="EMBL" id="CAJPDT010000093">
    <property type="protein sequence ID" value="CAF9936703.1"/>
    <property type="molecule type" value="Genomic_DNA"/>
</dbReference>
<evidence type="ECO:0008006" key="4">
    <source>
        <dbReference type="Google" id="ProtNLM"/>
    </source>
</evidence>
<sequence length="189" mass="20837">MQPHTTPILLALFLSLTAAAIAIAVPHRINALSPSPAHENRVPSRISLPHSPHKRNFTFKIKNLPDGYTGVVTTFVSICPKLPATGTFVRFFQKAAALATTDPSPGRHHQRFTFGALALEMVAEGQNDVVTREFVQAVSLWLLDTATKGWTGFFRAWVTDVIDNEVVEIRMGTIFDMPAADGRDQLIEF</sequence>
<reference evidence="2" key="1">
    <citation type="submission" date="2021-03" db="EMBL/GenBank/DDBJ databases">
        <authorList>
            <person name="Tagirdzhanova G."/>
        </authorList>
    </citation>
    <scope>NUCLEOTIDE SEQUENCE</scope>
</reference>
<proteinExistence type="predicted"/>
<dbReference type="AlphaFoldDB" id="A0A8H3GBI8"/>
<dbReference type="Proteomes" id="UP000664534">
    <property type="component" value="Unassembled WGS sequence"/>
</dbReference>
<comment type="caution">
    <text evidence="2">The sequence shown here is derived from an EMBL/GenBank/DDBJ whole genome shotgun (WGS) entry which is preliminary data.</text>
</comment>
<organism evidence="2 3">
    <name type="scientific">Imshaugia aleurites</name>
    <dbReference type="NCBI Taxonomy" id="172621"/>
    <lineage>
        <taxon>Eukaryota</taxon>
        <taxon>Fungi</taxon>
        <taxon>Dikarya</taxon>
        <taxon>Ascomycota</taxon>
        <taxon>Pezizomycotina</taxon>
        <taxon>Lecanoromycetes</taxon>
        <taxon>OSLEUM clade</taxon>
        <taxon>Lecanoromycetidae</taxon>
        <taxon>Lecanorales</taxon>
        <taxon>Lecanorineae</taxon>
        <taxon>Parmeliaceae</taxon>
        <taxon>Imshaugia</taxon>
    </lineage>
</organism>
<feature type="chain" id="PRO_5034966121" description="PPIase cyclophilin-type domain-containing protein" evidence="1">
    <location>
        <begin position="25"/>
        <end position="189"/>
    </location>
</feature>
<evidence type="ECO:0000313" key="3">
    <source>
        <dbReference type="Proteomes" id="UP000664534"/>
    </source>
</evidence>
<dbReference type="OrthoDB" id="5361966at2759"/>
<keyword evidence="3" id="KW-1185">Reference proteome</keyword>